<keyword evidence="9" id="KW-1185">Reference proteome</keyword>
<evidence type="ECO:0000313" key="8">
    <source>
        <dbReference type="EMBL" id="MDN4164786.1"/>
    </source>
</evidence>
<reference evidence="8" key="1">
    <citation type="submission" date="2023-06" db="EMBL/GenBank/DDBJ databases">
        <title>Cytophagales bacterium Strain LB-30, isolated from soil.</title>
        <authorList>
            <person name="Liu B."/>
        </authorList>
    </citation>
    <scope>NUCLEOTIDE SEQUENCE</scope>
    <source>
        <strain evidence="8">LB-30</strain>
    </source>
</reference>
<dbReference type="Pfam" id="PF02518">
    <property type="entry name" value="HATPase_c"/>
    <property type="match status" value="1"/>
</dbReference>
<dbReference type="PROSITE" id="PS50113">
    <property type="entry name" value="PAC"/>
    <property type="match status" value="1"/>
</dbReference>
<dbReference type="InterPro" id="IPR005467">
    <property type="entry name" value="His_kinase_dom"/>
</dbReference>
<keyword evidence="5 8" id="KW-0418">Kinase</keyword>
<comment type="catalytic activity">
    <reaction evidence="1">
        <text>ATP + protein L-histidine = ADP + protein N-phospho-L-histidine.</text>
        <dbReference type="EC" id="2.7.13.3"/>
    </reaction>
</comment>
<dbReference type="InterPro" id="IPR004358">
    <property type="entry name" value="Sig_transdc_His_kin-like_C"/>
</dbReference>
<dbReference type="SMART" id="SM00086">
    <property type="entry name" value="PAC"/>
    <property type="match status" value="3"/>
</dbReference>
<evidence type="ECO:0000256" key="5">
    <source>
        <dbReference type="ARBA" id="ARBA00022777"/>
    </source>
</evidence>
<dbReference type="SUPFAM" id="SSF55785">
    <property type="entry name" value="PYP-like sensor domain (PAS domain)"/>
    <property type="match status" value="1"/>
</dbReference>
<dbReference type="InterPro" id="IPR001610">
    <property type="entry name" value="PAC"/>
</dbReference>
<sequence length="797" mass="91065">MRSLSGVDVSHRSVMAPFHNAFLQLASAVIVLRGDSIVDCNQGAVSLWQAQDKEFLLKKEGYQLIFTTKSPKALFLNLKNSCIQSGSYRADILIRTFKGEIHHVDVSLLAWVKEGQEPIIYLIATVLMPYKAASKELGSHKGVGRDNNVITLKSPLYKEAKRNIGLTADRYGVINLDILNQVIVFEKKICEFIGIFNTNISDTSFVISYKDFIDRYVYQEDKPRVMERLYSLNPNSSANTLLKIRLDFVLVNDLGQTRRVRILCKPLIEEDGSLKVYHGVLQDYSEQEYFQSKINKYKASLEILIKKRTQQLSLSQANLSNALDFANLSIWEYDSNYQVFKVSGKMFLGEDSEEHGLMDKVLSISEIENLLVHDDWLVFKDMMDYLLKEAKSGHTEYLEIRTKPNNKQYKHYYLNAKCTLDEHGVQKIHGTIQDITQIKRTQDENVRLIEMVEASSDIIVVANKEIELEYINKAGKVFMGLEDSLSTQRNASERFEKILHSAKGGVIKAMKNGSWNGEALVTRYDGVVIPFSVQIIAHTSNRQIKFISAVFRNLVDQKRTEEDLLRKNKDLDTFLYRSSHDFRAPITTLIGLGKLAKMEIKDKEALKYIDMFEDQFERLHKLNVNITRLIGIDKASAFEGKRVEFNSQEMVDKVIKELSLRYDISQARFETEACEKIVYWPKAFEMLSIAVFNLVENAIQFKKRGEKAFVKIKIENVVQHNSLRIEVTDNGVGMPEEVKSRIFEMFYRGNLDSKGSGIGLFKVRKVVEKLNGSIEVNSTIGEGSSFILKLPLANKST</sequence>
<keyword evidence="3" id="KW-0597">Phosphoprotein</keyword>
<dbReference type="InterPro" id="IPR052162">
    <property type="entry name" value="Sensor_kinase/Photoreceptor"/>
</dbReference>
<dbReference type="CDD" id="cd00082">
    <property type="entry name" value="HisKA"/>
    <property type="match status" value="1"/>
</dbReference>
<evidence type="ECO:0000256" key="4">
    <source>
        <dbReference type="ARBA" id="ARBA00022679"/>
    </source>
</evidence>
<dbReference type="CDD" id="cd00075">
    <property type="entry name" value="HATPase"/>
    <property type="match status" value="1"/>
</dbReference>
<dbReference type="PRINTS" id="PR00344">
    <property type="entry name" value="BCTRLSENSOR"/>
</dbReference>
<organism evidence="8 9">
    <name type="scientific">Shiella aurantiaca</name>
    <dbReference type="NCBI Taxonomy" id="3058365"/>
    <lineage>
        <taxon>Bacteria</taxon>
        <taxon>Pseudomonadati</taxon>
        <taxon>Bacteroidota</taxon>
        <taxon>Cytophagia</taxon>
        <taxon>Cytophagales</taxon>
        <taxon>Shiellaceae</taxon>
        <taxon>Shiella</taxon>
    </lineage>
</organism>
<dbReference type="SMART" id="SM00387">
    <property type="entry name" value="HATPase_c"/>
    <property type="match status" value="1"/>
</dbReference>
<dbReference type="InterPro" id="IPR000014">
    <property type="entry name" value="PAS"/>
</dbReference>
<dbReference type="EMBL" id="JAUHJS010000002">
    <property type="protein sequence ID" value="MDN4164786.1"/>
    <property type="molecule type" value="Genomic_DNA"/>
</dbReference>
<keyword evidence="4" id="KW-0808">Transferase</keyword>
<dbReference type="SUPFAM" id="SSF47384">
    <property type="entry name" value="Homodimeric domain of signal transducing histidine kinase"/>
    <property type="match status" value="1"/>
</dbReference>
<accession>A0ABT8F3I6</accession>
<dbReference type="Gene3D" id="3.30.450.20">
    <property type="entry name" value="PAS domain"/>
    <property type="match status" value="2"/>
</dbReference>
<dbReference type="Gene3D" id="3.30.565.10">
    <property type="entry name" value="Histidine kinase-like ATPase, C-terminal domain"/>
    <property type="match status" value="1"/>
</dbReference>
<dbReference type="Proteomes" id="UP001168552">
    <property type="component" value="Unassembled WGS sequence"/>
</dbReference>
<name>A0ABT8F3I6_9BACT</name>
<dbReference type="SUPFAM" id="SSF55874">
    <property type="entry name" value="ATPase domain of HSP90 chaperone/DNA topoisomerase II/histidine kinase"/>
    <property type="match status" value="1"/>
</dbReference>
<dbReference type="InterPro" id="IPR000700">
    <property type="entry name" value="PAS-assoc_C"/>
</dbReference>
<evidence type="ECO:0000256" key="3">
    <source>
        <dbReference type="ARBA" id="ARBA00022553"/>
    </source>
</evidence>
<dbReference type="PANTHER" id="PTHR43304:SF1">
    <property type="entry name" value="PAC DOMAIN-CONTAINING PROTEIN"/>
    <property type="match status" value="1"/>
</dbReference>
<dbReference type="InterPro" id="IPR036890">
    <property type="entry name" value="HATPase_C_sf"/>
</dbReference>
<feature type="domain" description="Histidine kinase" evidence="6">
    <location>
        <begin position="577"/>
        <end position="794"/>
    </location>
</feature>
<proteinExistence type="predicted"/>
<dbReference type="InterPro" id="IPR035965">
    <property type="entry name" value="PAS-like_dom_sf"/>
</dbReference>
<dbReference type="GO" id="GO:0016301">
    <property type="term" value="F:kinase activity"/>
    <property type="evidence" value="ECO:0007669"/>
    <property type="project" value="UniProtKB-KW"/>
</dbReference>
<evidence type="ECO:0000259" key="7">
    <source>
        <dbReference type="PROSITE" id="PS50113"/>
    </source>
</evidence>
<dbReference type="Pfam" id="PF13426">
    <property type="entry name" value="PAS_9"/>
    <property type="match status" value="1"/>
</dbReference>
<evidence type="ECO:0000313" key="9">
    <source>
        <dbReference type="Proteomes" id="UP001168552"/>
    </source>
</evidence>
<evidence type="ECO:0000259" key="6">
    <source>
        <dbReference type="PROSITE" id="PS50109"/>
    </source>
</evidence>
<dbReference type="RefSeq" id="WP_320003312.1">
    <property type="nucleotide sequence ID" value="NZ_JAUHJS010000002.1"/>
</dbReference>
<feature type="domain" description="PAC" evidence="7">
    <location>
        <begin position="244"/>
        <end position="296"/>
    </location>
</feature>
<dbReference type="PROSITE" id="PS50109">
    <property type="entry name" value="HIS_KIN"/>
    <property type="match status" value="1"/>
</dbReference>
<dbReference type="InterPro" id="IPR003594">
    <property type="entry name" value="HATPase_dom"/>
</dbReference>
<dbReference type="InterPro" id="IPR036097">
    <property type="entry name" value="HisK_dim/P_sf"/>
</dbReference>
<dbReference type="InterPro" id="IPR003661">
    <property type="entry name" value="HisK_dim/P_dom"/>
</dbReference>
<dbReference type="Gene3D" id="1.10.287.130">
    <property type="match status" value="1"/>
</dbReference>
<evidence type="ECO:0000256" key="1">
    <source>
        <dbReference type="ARBA" id="ARBA00000085"/>
    </source>
</evidence>
<gene>
    <name evidence="8" type="ORF">QWY31_04695</name>
</gene>
<comment type="caution">
    <text evidence="8">The sequence shown here is derived from an EMBL/GenBank/DDBJ whole genome shotgun (WGS) entry which is preliminary data.</text>
</comment>
<dbReference type="EC" id="2.7.13.3" evidence="2"/>
<dbReference type="PANTHER" id="PTHR43304">
    <property type="entry name" value="PHYTOCHROME-LIKE PROTEIN CPH1"/>
    <property type="match status" value="1"/>
</dbReference>
<protein>
    <recommendedName>
        <fullName evidence="2">histidine kinase</fullName>
        <ecNumber evidence="2">2.7.13.3</ecNumber>
    </recommendedName>
</protein>
<evidence type="ECO:0000256" key="2">
    <source>
        <dbReference type="ARBA" id="ARBA00012438"/>
    </source>
</evidence>